<feature type="region of interest" description="Disordered" evidence="2">
    <location>
        <begin position="235"/>
        <end position="259"/>
    </location>
</feature>
<feature type="compositionally biased region" description="Acidic residues" evidence="2">
    <location>
        <begin position="240"/>
        <end position="256"/>
    </location>
</feature>
<keyword evidence="4" id="KW-1185">Reference proteome</keyword>
<sequence>MPRRKSFVDRRTSRTYVLVQPSLGDAAQVDASLAASTSARRTFLRVGAGDHENDRDGDPFDEELHIESSETPADVPLQSTEAAALEAAGAAYCRSDYALGDNGFPDDGYDYRQHLRETGGGVFVPAAGKDADGEGLARLRVADPELDAVLQTLEVSDAGEDKETEDGASSPFDVPEDAGECSSSEDALQDDFVQRAGARERSRPTAREPDAAKADGVAPSWRLLDEQFDALLRETYSVDGDADGGGDSSADSDDAEAPWRGRADALRDYGAVLEEFIEEYGARLHLDASPRNGGATDITDVDVVRPIGERRELVTATASERPLSPPSDTDAASDPWTCSTSPERERWDCESIVSTHSHSANLPRQIACPPGHHRRRPRDADGSPLEPRRIAPPSATDVVSQPRARGEDAETRRQRKASAKEARRHRRMQKKSNRIAFRTEHARQTAHQASLGAAKVAVHFRGAG</sequence>
<dbReference type="GO" id="GO:0030688">
    <property type="term" value="C:preribosome, small subunit precursor"/>
    <property type="evidence" value="ECO:0007669"/>
    <property type="project" value="TreeGrafter"/>
</dbReference>
<accession>A0AAV9IWG7</accession>
<feature type="region of interest" description="Disordered" evidence="2">
    <location>
        <begin position="312"/>
        <end position="451"/>
    </location>
</feature>
<evidence type="ECO:0008006" key="5">
    <source>
        <dbReference type="Google" id="ProtNLM"/>
    </source>
</evidence>
<dbReference type="EMBL" id="JANCYW010000008">
    <property type="protein sequence ID" value="KAK4536464.1"/>
    <property type="molecule type" value="Genomic_DNA"/>
</dbReference>
<dbReference type="Proteomes" id="UP001301350">
    <property type="component" value="Unassembled WGS sequence"/>
</dbReference>
<evidence type="ECO:0000256" key="1">
    <source>
        <dbReference type="ARBA" id="ARBA00009078"/>
    </source>
</evidence>
<feature type="compositionally biased region" description="Basic and acidic residues" evidence="2">
    <location>
        <begin position="378"/>
        <end position="389"/>
    </location>
</feature>
<dbReference type="PANTHER" id="PTHR21531">
    <property type="entry name" value="LOW-TEMPERATURE VIABILITY PROTEIN LTV1-RELATED"/>
    <property type="match status" value="1"/>
</dbReference>
<reference evidence="3 4" key="1">
    <citation type="submission" date="2022-07" db="EMBL/GenBank/DDBJ databases">
        <title>Genome-wide signatures of adaptation to extreme environments.</title>
        <authorList>
            <person name="Cho C.H."/>
            <person name="Yoon H.S."/>
        </authorList>
    </citation>
    <scope>NUCLEOTIDE SEQUENCE [LARGE SCALE GENOMIC DNA]</scope>
    <source>
        <strain evidence="3 4">DBV 063 E5</strain>
    </source>
</reference>
<dbReference type="GO" id="GO:0005829">
    <property type="term" value="C:cytosol"/>
    <property type="evidence" value="ECO:0007669"/>
    <property type="project" value="TreeGrafter"/>
</dbReference>
<dbReference type="PANTHER" id="PTHR21531:SF0">
    <property type="entry name" value="PROTEIN LTV1 HOMOLOG"/>
    <property type="match status" value="1"/>
</dbReference>
<dbReference type="AlphaFoldDB" id="A0AAV9IWG7"/>
<comment type="similarity">
    <text evidence="1">Belongs to the LTV1 family.</text>
</comment>
<dbReference type="GO" id="GO:0042274">
    <property type="term" value="P:ribosomal small subunit biogenesis"/>
    <property type="evidence" value="ECO:0007669"/>
    <property type="project" value="InterPro"/>
</dbReference>
<feature type="compositionally biased region" description="Acidic residues" evidence="2">
    <location>
        <begin position="157"/>
        <end position="166"/>
    </location>
</feature>
<gene>
    <name evidence="3" type="ORF">CDCA_CDCA08G2489</name>
</gene>
<protein>
    <recommendedName>
        <fullName evidence="5">Protein LTV1 homolog</fullName>
    </recommendedName>
</protein>
<feature type="region of interest" description="Disordered" evidence="2">
    <location>
        <begin position="153"/>
        <end position="219"/>
    </location>
</feature>
<comment type="caution">
    <text evidence="3">The sequence shown here is derived from an EMBL/GenBank/DDBJ whole genome shotgun (WGS) entry which is preliminary data.</text>
</comment>
<dbReference type="GO" id="GO:0000056">
    <property type="term" value="P:ribosomal small subunit export from nucleus"/>
    <property type="evidence" value="ECO:0007669"/>
    <property type="project" value="TreeGrafter"/>
</dbReference>
<dbReference type="InterPro" id="IPR007307">
    <property type="entry name" value="Ltv1"/>
</dbReference>
<feature type="compositionally biased region" description="Polar residues" evidence="2">
    <location>
        <begin position="352"/>
        <end position="362"/>
    </location>
</feature>
<evidence type="ECO:0000256" key="2">
    <source>
        <dbReference type="SAM" id="MobiDB-lite"/>
    </source>
</evidence>
<dbReference type="GO" id="GO:0005634">
    <property type="term" value="C:nucleus"/>
    <property type="evidence" value="ECO:0007669"/>
    <property type="project" value="TreeGrafter"/>
</dbReference>
<feature type="compositionally biased region" description="Basic and acidic residues" evidence="2">
    <location>
        <begin position="197"/>
        <end position="213"/>
    </location>
</feature>
<evidence type="ECO:0000313" key="4">
    <source>
        <dbReference type="Proteomes" id="UP001301350"/>
    </source>
</evidence>
<feature type="compositionally biased region" description="Basic residues" evidence="2">
    <location>
        <begin position="413"/>
        <end position="433"/>
    </location>
</feature>
<evidence type="ECO:0000313" key="3">
    <source>
        <dbReference type="EMBL" id="KAK4536464.1"/>
    </source>
</evidence>
<organism evidence="3 4">
    <name type="scientific">Cyanidium caldarium</name>
    <name type="common">Red alga</name>
    <dbReference type="NCBI Taxonomy" id="2771"/>
    <lineage>
        <taxon>Eukaryota</taxon>
        <taxon>Rhodophyta</taxon>
        <taxon>Bangiophyceae</taxon>
        <taxon>Cyanidiales</taxon>
        <taxon>Cyanidiaceae</taxon>
        <taxon>Cyanidium</taxon>
    </lineage>
</organism>
<name>A0AAV9IWG7_CYACA</name>
<proteinExistence type="inferred from homology"/>